<evidence type="ECO:0000256" key="4">
    <source>
        <dbReference type="ARBA" id="ARBA00022963"/>
    </source>
</evidence>
<dbReference type="SUPFAM" id="SSF53474">
    <property type="entry name" value="alpha/beta-Hydrolases"/>
    <property type="match status" value="1"/>
</dbReference>
<keyword evidence="5" id="KW-0443">Lipid metabolism</keyword>
<keyword evidence="9" id="KW-1185">Reference proteome</keyword>
<evidence type="ECO:0000256" key="2">
    <source>
        <dbReference type="ARBA" id="ARBA00022729"/>
    </source>
</evidence>
<gene>
    <name evidence="8" type="ORF">OTU49_016844</name>
</gene>
<keyword evidence="6" id="KW-0325">Glycoprotein</keyword>
<keyword evidence="2" id="KW-0732">Signal</keyword>
<dbReference type="GO" id="GO:0016787">
    <property type="term" value="F:hydrolase activity"/>
    <property type="evidence" value="ECO:0007669"/>
    <property type="project" value="UniProtKB-KW"/>
</dbReference>
<dbReference type="InterPro" id="IPR029058">
    <property type="entry name" value="AB_hydrolase_fold"/>
</dbReference>
<feature type="non-terminal residue" evidence="8">
    <location>
        <position position="1"/>
    </location>
</feature>
<proteinExistence type="inferred from homology"/>
<comment type="similarity">
    <text evidence="1">Belongs to the AB hydrolase superfamily. Lipase family.</text>
</comment>
<dbReference type="Proteomes" id="UP001445076">
    <property type="component" value="Unassembled WGS sequence"/>
</dbReference>
<dbReference type="EMBL" id="JARKIK010000016">
    <property type="protein sequence ID" value="KAK8746835.1"/>
    <property type="molecule type" value="Genomic_DNA"/>
</dbReference>
<keyword evidence="3" id="KW-0378">Hydrolase</keyword>
<evidence type="ECO:0000259" key="7">
    <source>
        <dbReference type="Pfam" id="PF00561"/>
    </source>
</evidence>
<dbReference type="AlphaFoldDB" id="A0AAW0XQI0"/>
<dbReference type="Pfam" id="PF00561">
    <property type="entry name" value="Abhydrolase_1"/>
    <property type="match status" value="1"/>
</dbReference>
<sequence>SFDEMARFDLPAMLDYVKNQTEVKKLHYLGHSMGTTVFFALMSSKPEYQQRIASMVALAPVATVTSITSPIKYLAPLVNELQFVLRLFGNDQELMTNRLLISLWDPYHVCMNQAFCENLQFIITGFDPSRADQEMVPVILSHNPAGASTQTLFHFAQMFRAGRFQHFDWGQKENLKQYGQVEPPEYDVKNIKVPITMFWSLNDWLIGEEDIHRLEKDLPQVEACYKVPNPMFSHLDFLWATDARYLVYEKVFDILDEAVKISVMGDNSELRASIVNDS</sequence>
<evidence type="ECO:0000256" key="3">
    <source>
        <dbReference type="ARBA" id="ARBA00022801"/>
    </source>
</evidence>
<reference evidence="8 9" key="1">
    <citation type="journal article" date="2024" name="BMC Genomics">
        <title>Genome assembly of redclaw crayfish (Cherax quadricarinatus) provides insights into its immune adaptation and hypoxia tolerance.</title>
        <authorList>
            <person name="Liu Z."/>
            <person name="Zheng J."/>
            <person name="Li H."/>
            <person name="Fang K."/>
            <person name="Wang S."/>
            <person name="He J."/>
            <person name="Zhou D."/>
            <person name="Weng S."/>
            <person name="Chi M."/>
            <person name="Gu Z."/>
            <person name="He J."/>
            <person name="Li F."/>
            <person name="Wang M."/>
        </authorList>
    </citation>
    <scope>NUCLEOTIDE SEQUENCE [LARGE SCALE GENOMIC DNA]</scope>
    <source>
        <strain evidence="8">ZL_2023a</strain>
    </source>
</reference>
<dbReference type="InterPro" id="IPR000073">
    <property type="entry name" value="AB_hydrolase_1"/>
</dbReference>
<protein>
    <recommendedName>
        <fullName evidence="7">AB hydrolase-1 domain-containing protein</fullName>
    </recommendedName>
</protein>
<dbReference type="PANTHER" id="PTHR11005">
    <property type="entry name" value="LYSOSOMAL ACID LIPASE-RELATED"/>
    <property type="match status" value="1"/>
</dbReference>
<evidence type="ECO:0000256" key="1">
    <source>
        <dbReference type="ARBA" id="ARBA00010701"/>
    </source>
</evidence>
<accession>A0AAW0XQI0</accession>
<evidence type="ECO:0000313" key="9">
    <source>
        <dbReference type="Proteomes" id="UP001445076"/>
    </source>
</evidence>
<evidence type="ECO:0000313" key="8">
    <source>
        <dbReference type="EMBL" id="KAK8746835.1"/>
    </source>
</evidence>
<dbReference type="FunFam" id="3.40.50.1820:FF:000057">
    <property type="entry name" value="Lipase"/>
    <property type="match status" value="1"/>
</dbReference>
<comment type="caution">
    <text evidence="8">The sequence shown here is derived from an EMBL/GenBank/DDBJ whole genome shotgun (WGS) entry which is preliminary data.</text>
</comment>
<organism evidence="8 9">
    <name type="scientific">Cherax quadricarinatus</name>
    <name type="common">Australian red claw crayfish</name>
    <dbReference type="NCBI Taxonomy" id="27406"/>
    <lineage>
        <taxon>Eukaryota</taxon>
        <taxon>Metazoa</taxon>
        <taxon>Ecdysozoa</taxon>
        <taxon>Arthropoda</taxon>
        <taxon>Crustacea</taxon>
        <taxon>Multicrustacea</taxon>
        <taxon>Malacostraca</taxon>
        <taxon>Eumalacostraca</taxon>
        <taxon>Eucarida</taxon>
        <taxon>Decapoda</taxon>
        <taxon>Pleocyemata</taxon>
        <taxon>Astacidea</taxon>
        <taxon>Parastacoidea</taxon>
        <taxon>Parastacidae</taxon>
        <taxon>Cherax</taxon>
    </lineage>
</organism>
<feature type="domain" description="AB hydrolase-1" evidence="7">
    <location>
        <begin position="7"/>
        <end position="228"/>
    </location>
</feature>
<evidence type="ECO:0000256" key="5">
    <source>
        <dbReference type="ARBA" id="ARBA00023098"/>
    </source>
</evidence>
<evidence type="ECO:0000256" key="6">
    <source>
        <dbReference type="ARBA" id="ARBA00023180"/>
    </source>
</evidence>
<name>A0AAW0XQI0_CHEQU</name>
<keyword evidence="4" id="KW-0442">Lipid degradation</keyword>
<dbReference type="GO" id="GO:0016042">
    <property type="term" value="P:lipid catabolic process"/>
    <property type="evidence" value="ECO:0007669"/>
    <property type="project" value="UniProtKB-KW"/>
</dbReference>
<dbReference type="Gene3D" id="3.40.50.1820">
    <property type="entry name" value="alpha/beta hydrolase"/>
    <property type="match status" value="1"/>
</dbReference>